<dbReference type="Pfam" id="PF00293">
    <property type="entry name" value="NUDIX"/>
    <property type="match status" value="1"/>
</dbReference>
<sequence>MQQPTSFPPKANLEKLLQSLVLRSTQPPHSGSLPLFIAGQPCGALFPPAVEALAKIPGVSLTATRADFGADQTPGLALNALLATIAHTLRQAGKTPGWRNELLDVLPDVAGGGPIAVIERGVMRPLGLITQAVHLSGWSEDGRLWVARRSLTKATDPGMWDTLVGGLVSAGEPAELALERESDEEAGLDPIDIQSRTPLRKIARMQRQIPEGYQCEEVLTCECVLTNGTIPKNRDGEVMEIDCFTPATIYEMLQAGDFTLEASIVLTEDLWRRAT</sequence>
<dbReference type="PROSITE" id="PS00893">
    <property type="entry name" value="NUDIX_BOX"/>
    <property type="match status" value="1"/>
</dbReference>
<evidence type="ECO:0000256" key="1">
    <source>
        <dbReference type="ARBA" id="ARBA00001946"/>
    </source>
</evidence>
<dbReference type="InterPro" id="IPR015797">
    <property type="entry name" value="NUDIX_hydrolase-like_dom_sf"/>
</dbReference>
<dbReference type="GO" id="GO:0016787">
    <property type="term" value="F:hydrolase activity"/>
    <property type="evidence" value="ECO:0007669"/>
    <property type="project" value="UniProtKB-KW"/>
</dbReference>
<evidence type="ECO:0000259" key="3">
    <source>
        <dbReference type="PROSITE" id="PS51462"/>
    </source>
</evidence>
<name>A0A953N820_9BURK</name>
<dbReference type="SUPFAM" id="SSF55811">
    <property type="entry name" value="Nudix"/>
    <property type="match status" value="1"/>
</dbReference>
<dbReference type="PROSITE" id="PS51462">
    <property type="entry name" value="NUDIX"/>
    <property type="match status" value="1"/>
</dbReference>
<gene>
    <name evidence="4" type="ORF">KZZ10_04350</name>
</gene>
<comment type="caution">
    <text evidence="4">The sequence shown here is derived from an EMBL/GenBank/DDBJ whole genome shotgun (WGS) entry which is preliminary data.</text>
</comment>
<keyword evidence="5" id="KW-1185">Reference proteome</keyword>
<accession>A0A953N820</accession>
<evidence type="ECO:0000313" key="5">
    <source>
        <dbReference type="Proteomes" id="UP000739565"/>
    </source>
</evidence>
<comment type="cofactor">
    <cofactor evidence="1">
        <name>Mg(2+)</name>
        <dbReference type="ChEBI" id="CHEBI:18420"/>
    </cofactor>
</comment>
<dbReference type="InterPro" id="IPR020084">
    <property type="entry name" value="NUDIX_hydrolase_CS"/>
</dbReference>
<evidence type="ECO:0000313" key="4">
    <source>
        <dbReference type="EMBL" id="MBZ1349869.1"/>
    </source>
</evidence>
<reference evidence="4" key="1">
    <citation type="submission" date="2021-07" db="EMBL/GenBank/DDBJ databases">
        <title>New genus and species of the family Alcaligenaceae.</title>
        <authorList>
            <person name="Hahn M.W."/>
        </authorList>
    </citation>
    <scope>NUCLEOTIDE SEQUENCE</scope>
    <source>
        <strain evidence="4">LF4-65</strain>
    </source>
</reference>
<dbReference type="AlphaFoldDB" id="A0A953N820"/>
<dbReference type="CDD" id="cd03676">
    <property type="entry name" value="NUDIX_Tnr3_like"/>
    <property type="match status" value="1"/>
</dbReference>
<keyword evidence="2" id="KW-0378">Hydrolase</keyword>
<dbReference type="Gene3D" id="3.90.79.10">
    <property type="entry name" value="Nucleoside Triphosphate Pyrophosphohydrolase"/>
    <property type="match status" value="1"/>
</dbReference>
<evidence type="ECO:0000256" key="2">
    <source>
        <dbReference type="ARBA" id="ARBA00022801"/>
    </source>
</evidence>
<dbReference type="InterPro" id="IPR000086">
    <property type="entry name" value="NUDIX_hydrolase_dom"/>
</dbReference>
<dbReference type="RefSeq" id="WP_259660282.1">
    <property type="nucleotide sequence ID" value="NZ_JAHXRI010000006.1"/>
</dbReference>
<dbReference type="EMBL" id="JAHXRI010000006">
    <property type="protein sequence ID" value="MBZ1349869.1"/>
    <property type="molecule type" value="Genomic_DNA"/>
</dbReference>
<feature type="domain" description="Nudix hydrolase" evidence="3">
    <location>
        <begin position="125"/>
        <end position="266"/>
    </location>
</feature>
<dbReference type="Proteomes" id="UP000739565">
    <property type="component" value="Unassembled WGS sequence"/>
</dbReference>
<organism evidence="4 5">
    <name type="scientific">Zwartia hollandica</name>
    <dbReference type="NCBI Taxonomy" id="324606"/>
    <lineage>
        <taxon>Bacteria</taxon>
        <taxon>Pseudomonadati</taxon>
        <taxon>Pseudomonadota</taxon>
        <taxon>Betaproteobacteria</taxon>
        <taxon>Burkholderiales</taxon>
        <taxon>Alcaligenaceae</taxon>
        <taxon>Zwartia</taxon>
    </lineage>
</organism>
<protein>
    <submittedName>
        <fullName evidence="4">NUDIX domain-containing protein</fullName>
    </submittedName>
</protein>
<proteinExistence type="predicted"/>